<proteinExistence type="predicted"/>
<keyword evidence="3 5" id="KW-1133">Transmembrane helix</keyword>
<dbReference type="Pfam" id="PF07690">
    <property type="entry name" value="MFS_1"/>
    <property type="match status" value="1"/>
</dbReference>
<protein>
    <submittedName>
        <fullName evidence="7">Drug resistance transporter, EmrB/QacA subfamily</fullName>
    </submittedName>
</protein>
<dbReference type="GO" id="GO:0022857">
    <property type="term" value="F:transmembrane transporter activity"/>
    <property type="evidence" value="ECO:0007669"/>
    <property type="project" value="InterPro"/>
</dbReference>
<evidence type="ECO:0000313" key="8">
    <source>
        <dbReference type="Proteomes" id="UP000181980"/>
    </source>
</evidence>
<dbReference type="Proteomes" id="UP000181980">
    <property type="component" value="Unassembled WGS sequence"/>
</dbReference>
<reference evidence="8" key="1">
    <citation type="submission" date="2016-10" db="EMBL/GenBank/DDBJ databases">
        <authorList>
            <person name="Varghese N."/>
            <person name="Submissions S."/>
        </authorList>
    </citation>
    <scope>NUCLEOTIDE SEQUENCE [LARGE SCALE GENOMIC DNA]</scope>
    <source>
        <strain evidence="8">DSM 45237</strain>
    </source>
</reference>
<feature type="transmembrane region" description="Helical" evidence="5">
    <location>
        <begin position="281"/>
        <end position="302"/>
    </location>
</feature>
<dbReference type="AlphaFoldDB" id="A0A1H5P2T3"/>
<dbReference type="PANTHER" id="PTHR42718">
    <property type="entry name" value="MAJOR FACILITATOR SUPERFAMILY MULTIDRUG TRANSPORTER MFSC"/>
    <property type="match status" value="1"/>
</dbReference>
<dbReference type="GO" id="GO:0005886">
    <property type="term" value="C:plasma membrane"/>
    <property type="evidence" value="ECO:0007669"/>
    <property type="project" value="UniProtKB-SubCell"/>
</dbReference>
<name>A0A1H5P2T3_9ACTN</name>
<keyword evidence="4 5" id="KW-0472">Membrane</keyword>
<dbReference type="PROSITE" id="PS50850">
    <property type="entry name" value="MFS"/>
    <property type="match status" value="1"/>
</dbReference>
<feature type="transmembrane region" description="Helical" evidence="5">
    <location>
        <begin position="182"/>
        <end position="203"/>
    </location>
</feature>
<dbReference type="STRING" id="561176.SAMN04488561_3605"/>
<evidence type="ECO:0000256" key="2">
    <source>
        <dbReference type="ARBA" id="ARBA00022692"/>
    </source>
</evidence>
<evidence type="ECO:0000256" key="1">
    <source>
        <dbReference type="ARBA" id="ARBA00004651"/>
    </source>
</evidence>
<gene>
    <name evidence="7" type="ORF">SAMN04488561_3605</name>
</gene>
<dbReference type="InterPro" id="IPR011701">
    <property type="entry name" value="MFS"/>
</dbReference>
<keyword evidence="2 5" id="KW-0812">Transmembrane</keyword>
<evidence type="ECO:0000313" key="7">
    <source>
        <dbReference type="EMBL" id="SEF08179.1"/>
    </source>
</evidence>
<dbReference type="SUPFAM" id="SSF103473">
    <property type="entry name" value="MFS general substrate transporter"/>
    <property type="match status" value="1"/>
</dbReference>
<keyword evidence="8" id="KW-1185">Reference proteome</keyword>
<feature type="transmembrane region" description="Helical" evidence="5">
    <location>
        <begin position="90"/>
        <end position="112"/>
    </location>
</feature>
<feature type="transmembrane region" description="Helical" evidence="5">
    <location>
        <begin position="314"/>
        <end position="334"/>
    </location>
</feature>
<dbReference type="InterPro" id="IPR036259">
    <property type="entry name" value="MFS_trans_sf"/>
</dbReference>
<dbReference type="Gene3D" id="1.20.1250.20">
    <property type="entry name" value="MFS general substrate transporter like domains"/>
    <property type="match status" value="1"/>
</dbReference>
<feature type="transmembrane region" description="Helical" evidence="5">
    <location>
        <begin position="240"/>
        <end position="261"/>
    </location>
</feature>
<feature type="transmembrane region" description="Helical" evidence="5">
    <location>
        <begin position="373"/>
        <end position="397"/>
    </location>
</feature>
<feature type="transmembrane region" description="Helical" evidence="5">
    <location>
        <begin position="215"/>
        <end position="234"/>
    </location>
</feature>
<evidence type="ECO:0000256" key="5">
    <source>
        <dbReference type="SAM" id="Phobius"/>
    </source>
</evidence>
<feature type="transmembrane region" description="Helical" evidence="5">
    <location>
        <begin position="58"/>
        <end position="78"/>
    </location>
</feature>
<comment type="subcellular location">
    <subcellularLocation>
        <location evidence="1">Cell membrane</location>
        <topology evidence="1">Multi-pass membrane protein</topology>
    </subcellularLocation>
</comment>
<evidence type="ECO:0000259" key="6">
    <source>
        <dbReference type="PROSITE" id="PS50850"/>
    </source>
</evidence>
<evidence type="ECO:0000256" key="3">
    <source>
        <dbReference type="ARBA" id="ARBA00022989"/>
    </source>
</evidence>
<feature type="transmembrane region" description="Helical" evidence="5">
    <location>
        <begin position="22"/>
        <end position="46"/>
    </location>
</feature>
<feature type="domain" description="Major facilitator superfamily (MFS) profile" evidence="6">
    <location>
        <begin position="24"/>
        <end position="470"/>
    </location>
</feature>
<dbReference type="OrthoDB" id="783189at2"/>
<dbReference type="Gene3D" id="1.20.1720.10">
    <property type="entry name" value="Multidrug resistance protein D"/>
    <property type="match status" value="1"/>
</dbReference>
<feature type="transmembrane region" description="Helical" evidence="5">
    <location>
        <begin position="118"/>
        <end position="137"/>
    </location>
</feature>
<dbReference type="InterPro" id="IPR020846">
    <property type="entry name" value="MFS_dom"/>
</dbReference>
<feature type="transmembrane region" description="Helical" evidence="5">
    <location>
        <begin position="442"/>
        <end position="465"/>
    </location>
</feature>
<dbReference type="EMBL" id="FNUC01000004">
    <property type="protein sequence ID" value="SEF08179.1"/>
    <property type="molecule type" value="Genomic_DNA"/>
</dbReference>
<feature type="transmembrane region" description="Helical" evidence="5">
    <location>
        <begin position="346"/>
        <end position="367"/>
    </location>
</feature>
<accession>A0A1H5P2T3</accession>
<evidence type="ECO:0000256" key="4">
    <source>
        <dbReference type="ARBA" id="ARBA00023136"/>
    </source>
</evidence>
<sequence length="474" mass="48597">MPENTSATSVGPGVRRSDRLRWWVFAVVLAADLLDMIDATVTTIAAPVIVRDLAGSDALVPWLGLSYALALGSFLVVGGRLGDRFGQRRTFLIGLVGFTAASLLCGIAWTPAALVCFRLIQGAFGALLIPQGFSILLRTFPRDQLGRVFGLFGPLLAVGSIGGPVLAGLLIQADVLGTGWRFVFLVNGLIGTVLLIAGPRVLPRDTPDPAVRIDPLASAIVMLGLLGVMGGLIVGGESGWGLVPLTALVAGVVLIGCFAALQRSTARPLLAPSLFRVRSFVAGITVGTIYFAAVAGLLYVVSLHLQQGAGLTPFHAAAIMAPLSVGIIVTSFQVRDHIQRLGRRLVLAGTAITLVGVIGLLALILLAPDVPAVLAVPLLVTGLGMGCCFGSLFSTALGDVTEQQAGSASGTLNALQQIANATGAALVSTLFLTLVAESGDNTAATTSLIVIAAILALAAASTSLLPRHAAADHH</sequence>
<dbReference type="CDD" id="cd17321">
    <property type="entry name" value="MFS_MMR_MDR_like"/>
    <property type="match status" value="1"/>
</dbReference>
<feature type="transmembrane region" description="Helical" evidence="5">
    <location>
        <begin position="418"/>
        <end position="436"/>
    </location>
</feature>
<organism evidence="7 8">
    <name type="scientific">Jiangella alba</name>
    <dbReference type="NCBI Taxonomy" id="561176"/>
    <lineage>
        <taxon>Bacteria</taxon>
        <taxon>Bacillati</taxon>
        <taxon>Actinomycetota</taxon>
        <taxon>Actinomycetes</taxon>
        <taxon>Jiangellales</taxon>
        <taxon>Jiangellaceae</taxon>
        <taxon>Jiangella</taxon>
    </lineage>
</organism>
<dbReference type="PANTHER" id="PTHR42718:SF39">
    <property type="entry name" value="ACTINORHODIN TRANSPORTER-RELATED"/>
    <property type="match status" value="1"/>
</dbReference>
<feature type="transmembrane region" description="Helical" evidence="5">
    <location>
        <begin position="149"/>
        <end position="170"/>
    </location>
</feature>